<sequence length="705" mass="80843">MDPLETKVPTFHIDWESMWTKKLTAFIEECRFKHGAKKYPFFKIGLPPEFVRLLELKNRQLSTEIDVSTTTVKFGTKRGGVYSMNAKESTGKVQSLRTHLDKMKETTVTDWKKYFDRKRLQTRKQFTYMENMNFSLMQEIYSDTAVALPPGWNLNDLTELKNILGYEIPGVTTCMAYAGTEYTYAPKHIEDLSLGSVNVVFPDSAPKLWLGFDQKYYGAVKEAIGRNFSTTCRDILLHKCLMLDIDFFIDNNIPYCYAIQSSGQIIVTNPNGFHSVANTGRNYSEASNFYCMGTIHESLKFPLCDCPAVVGQYQKTEWKPYIKYCQNIEKSMQYCAAGITDDAEEPIVQVNIVPKRKRRPTDELENEELIPAEETTSSSTDIIQEEETTSSSTDIIQEDSQDTIFNISVASSTVNDTANSHTQDVEKILEMLQPHLQFSSQAAPPPTAQPTPQESQRTKQARKEQGSRFRAIQAINKSRKNPPSTPPISKSTVNQALDSKRARLAKNKRQYEQAKESRQRADKKREQQRKGTRNERGRGVVAHSYEIDLKRIRRSLTTIEKHIQNHYSSTKLLTTAELKHYIHSQTTVEITRDQVLRSRDVYNALVKHFTKKKVLARLIEGSTIYGITAHFINYDNEHEIKLFKQCLVNSNTVTSMEVWDTVLASKENWIAEFGIDYAFRVPAADDRLFCDRDKTTDDTQNTEYT</sequence>
<reference evidence="2" key="1">
    <citation type="submission" date="2022-11" db="UniProtKB">
        <authorList>
            <consortium name="WormBaseParasite"/>
        </authorList>
    </citation>
    <scope>IDENTIFICATION</scope>
</reference>
<organism evidence="1 2">
    <name type="scientific">Panagrolaimus sp. PS1159</name>
    <dbReference type="NCBI Taxonomy" id="55785"/>
    <lineage>
        <taxon>Eukaryota</taxon>
        <taxon>Metazoa</taxon>
        <taxon>Ecdysozoa</taxon>
        <taxon>Nematoda</taxon>
        <taxon>Chromadorea</taxon>
        <taxon>Rhabditida</taxon>
        <taxon>Tylenchina</taxon>
        <taxon>Panagrolaimomorpha</taxon>
        <taxon>Panagrolaimoidea</taxon>
        <taxon>Panagrolaimidae</taxon>
        <taxon>Panagrolaimus</taxon>
    </lineage>
</organism>
<proteinExistence type="predicted"/>
<name>A0AC35FG15_9BILA</name>
<dbReference type="Proteomes" id="UP000887580">
    <property type="component" value="Unplaced"/>
</dbReference>
<evidence type="ECO:0000313" key="2">
    <source>
        <dbReference type="WBParaSite" id="PS1159_v2.g17103.t1"/>
    </source>
</evidence>
<protein>
    <submittedName>
        <fullName evidence="2">JmjC domain-containing protein</fullName>
    </submittedName>
</protein>
<accession>A0AC35FG15</accession>
<dbReference type="WBParaSite" id="PS1159_v2.g17103.t1">
    <property type="protein sequence ID" value="PS1159_v2.g17103.t1"/>
    <property type="gene ID" value="PS1159_v2.g17103"/>
</dbReference>
<evidence type="ECO:0000313" key="1">
    <source>
        <dbReference type="Proteomes" id="UP000887580"/>
    </source>
</evidence>